<feature type="domain" description="Reverse transcriptase" evidence="4">
    <location>
        <begin position="1109"/>
        <end position="1369"/>
    </location>
</feature>
<dbReference type="Pfam" id="PF14529">
    <property type="entry name" value="Exo_endo_phos_2"/>
    <property type="match status" value="1"/>
</dbReference>
<dbReference type="CDD" id="cd09276">
    <property type="entry name" value="Rnase_HI_RT_non_LTR"/>
    <property type="match status" value="1"/>
</dbReference>
<proteinExistence type="predicted"/>
<evidence type="ECO:0000313" key="7">
    <source>
        <dbReference type="Proteomes" id="UP000499080"/>
    </source>
</evidence>
<dbReference type="GO" id="GO:0071897">
    <property type="term" value="P:DNA biosynthetic process"/>
    <property type="evidence" value="ECO:0007669"/>
    <property type="project" value="UniProtKB-ARBA"/>
</dbReference>
<feature type="domain" description="CCHC-type" evidence="3">
    <location>
        <begin position="569"/>
        <end position="583"/>
    </location>
</feature>
<dbReference type="SUPFAM" id="SSF56672">
    <property type="entry name" value="DNA/RNA polymerases"/>
    <property type="match status" value="1"/>
</dbReference>
<dbReference type="SUPFAM" id="SSF56219">
    <property type="entry name" value="DNase I-like"/>
    <property type="match status" value="1"/>
</dbReference>
<dbReference type="Gene3D" id="3.60.10.10">
    <property type="entry name" value="Endonuclease/exonuclease/phosphatase"/>
    <property type="match status" value="1"/>
</dbReference>
<feature type="compositionally biased region" description="Basic residues" evidence="2">
    <location>
        <begin position="153"/>
        <end position="171"/>
    </location>
</feature>
<reference evidence="6 7" key="1">
    <citation type="journal article" date="2019" name="Sci. Rep.">
        <title>Orb-weaving spider Araneus ventricosus genome elucidates the spidroin gene catalogue.</title>
        <authorList>
            <person name="Kono N."/>
            <person name="Nakamura H."/>
            <person name="Ohtoshi R."/>
            <person name="Moran D.A.P."/>
            <person name="Shinohara A."/>
            <person name="Yoshida Y."/>
            <person name="Fujiwara M."/>
            <person name="Mori M."/>
            <person name="Tomita M."/>
            <person name="Arakawa K."/>
        </authorList>
    </citation>
    <scope>NUCLEOTIDE SEQUENCE [LARGE SCALE GENOMIC DNA]</scope>
</reference>
<comment type="caution">
    <text evidence="6">The sequence shown here is derived from an EMBL/GenBank/DDBJ whole genome shotgun (WGS) entry which is preliminary data.</text>
</comment>
<dbReference type="InterPro" id="IPR005135">
    <property type="entry name" value="Endo/exonuclease/phosphatase"/>
</dbReference>
<feature type="region of interest" description="Disordered" evidence="2">
    <location>
        <begin position="339"/>
        <end position="397"/>
    </location>
</feature>
<dbReference type="InterPro" id="IPR043502">
    <property type="entry name" value="DNA/RNA_pol_sf"/>
</dbReference>
<evidence type="ECO:0000256" key="1">
    <source>
        <dbReference type="PROSITE-ProRule" id="PRU00047"/>
    </source>
</evidence>
<dbReference type="OrthoDB" id="10022108at2759"/>
<dbReference type="InterPro" id="IPR036397">
    <property type="entry name" value="RNaseH_sf"/>
</dbReference>
<name>A0A4Y2JAW8_ARAVE</name>
<dbReference type="GO" id="GO:0042575">
    <property type="term" value="C:DNA polymerase complex"/>
    <property type="evidence" value="ECO:0007669"/>
    <property type="project" value="UniProtKB-ARBA"/>
</dbReference>
<feature type="region of interest" description="Disordered" evidence="2">
    <location>
        <begin position="43"/>
        <end position="113"/>
    </location>
</feature>
<dbReference type="PROSITE" id="PS50158">
    <property type="entry name" value="ZF_CCHC"/>
    <property type="match status" value="1"/>
</dbReference>
<keyword evidence="1" id="KW-0863">Zinc-finger</keyword>
<keyword evidence="1" id="KW-0479">Metal-binding</keyword>
<dbReference type="Gene3D" id="3.30.420.10">
    <property type="entry name" value="Ribonuclease H-like superfamily/Ribonuclease H"/>
    <property type="match status" value="1"/>
</dbReference>
<dbReference type="InterPro" id="IPR036691">
    <property type="entry name" value="Endo/exonu/phosph_ase_sf"/>
</dbReference>
<evidence type="ECO:0000256" key="2">
    <source>
        <dbReference type="SAM" id="MobiDB-lite"/>
    </source>
</evidence>
<evidence type="ECO:0000313" key="6">
    <source>
        <dbReference type="EMBL" id="GBM87217.1"/>
    </source>
</evidence>
<keyword evidence="1" id="KW-0862">Zinc</keyword>
<dbReference type="GO" id="GO:0008270">
    <property type="term" value="F:zinc ion binding"/>
    <property type="evidence" value="ECO:0007669"/>
    <property type="project" value="UniProtKB-KW"/>
</dbReference>
<evidence type="ECO:0000259" key="5">
    <source>
        <dbReference type="PROSITE" id="PS50879"/>
    </source>
</evidence>
<dbReference type="InterPro" id="IPR000477">
    <property type="entry name" value="RT_dom"/>
</dbReference>
<dbReference type="InterPro" id="IPR002156">
    <property type="entry name" value="RNaseH_domain"/>
</dbReference>
<sequence>MTENMVDHCLTGDFGVRKAKSKMKRDPTVVQSPKSTWHFRTYPEDKALTDHGSGLPPVSVDSDLHMDVPGPVEDSRPSTSKEGLFLKGSEESIPTGDTSEDSDSHTYYDTTGTPRVPGPCNHLYYLNDKLIPPPTFEGGTDDFKMDEDAPLGQRKRPAGKPSKASKKKMPKKPLVLVEDVPTKRMPKKQLALASKTETSVRKGPKLGALAVHSDFYGRVPDFYAPDSPVIPIRTGSNFHGVVPETPSPLLGRPSSFDVKKEFLKIVAEYTVPAELVDRLTDFMSVVEKLLSGRDKYLHNIDSRLRALESSMTKDGSSPFATALRSSQFVPGTPVQLGVPRIDRPATSVPDPSVNGPWQTVGKKGKTPVTNPPVIQESAPPPPAASRPNKQVPIPPPRPDVPAIVVKPIGATITESATLKGLLEAKVSPQALGVRVLRCQPANGHGVLVRVETSDMADKLVQAINSHPELQACFEARVPRKRSPQILIYDIPDMPGDRAMVEEEFLDKLRVSNSLPDGDIRVLFRRKGRGSQHHWVLSVAPNIFASLGQSRRLHWGFGSFRFREYCEPLRCFKCYKYGHIRTQCSAPQELCSKCPGAHNFKDCTKDSPICRNCKDFNARNRTAPRLPVQHSAISEKCPGNLGRSQVGTQELPHLDLPFRPDVYLVQEPYLVNNSIYGLPLNWRTVVATSGKVLVTVRNPSIAMWIRKVTAHVVAVDLTRGGDSVTLVTFYFPPSQSQACLVQELEEVVALCPPQQLFLAGDANARSLLWGPDIPDHRSVDDSGPFVDFVLAHRLAVWNDPLSGPTFETDRARGWIDVTLSSPMLHRRKGHWEVHSTLLSDHHPLLFILTGSNSVPSILHSPLNRRQINQVAMQVSAFYETASLELDKISTKLQLKVWVQKLMTFLNQIQSFSGHSVQPRLRVPWWDTDLDIQRKKARALRARFQRCKHPVERLLRRTIYKREVARYKYLIKTKSRACFESFCAQLTRLNPFQLPYKLAAHKIRLKPVLQGVRDSLGCMTSTVEATVRVIVSKLFPPDHAVTDTPVQKAVRQMVLDYSGADSASPFSLQELKGVIHTLAKKKAPGLDGVTNELLRTLFARCPYLLLDLYNKCLQLSCFPDCWKEAKLVLLSKPGKDQSLASSYRPICLLSGMSKVLEKLVTQRLTFLFQSQGLLHGHQHGFRAGRSCETANHALWLEVQSAMRKGGKVAVISLDVAGAFDTVWRQSVLQRLTVAQCPHNLFRLISDYFDKRTVCYNFDSTTWSFPADRGVPQGSCSGPFYWNLVLDTVFQVDMPAGCYLQAFADDLILVVRGRTKGDIETAAQIALDRLIAWADGHKLQFNCTKTTLLPVTFGGRLSLADPPRVFMMGHEVQVVSSFRYLGVWWDSSLTFAVHFRKVRSRVDLLSYRISMVAERFYSRRGRLFLRLYKGALEPFVLYGHGAWGHRLRLQSIRTSLNSIQRKPLLRITKAFRTVSTVALQVLAGVMPLDLKAKGVFAKFLVSVARVDVRIGPVTLRSDDYSRRFNHIEVHPLLWHSIPFSRQEPMRFDFELYTDGSKDADRVGSSLVVFYHGVEIHHEECRLSDHASVFQAESQGLRMALMYVDTLSSWDSIRIYSDSLSLLQALASPTPGDAQVWNLKTLCKVARDSRNITLHWVKAHVGTLGNERADFYAKRAVHRPEVDVPVLRSLSLLRHQITQVLLTQWQDRWSYEDKGRQTAAFFPTVRLELRLYNARIVQLLTGHGRFPEYFCRFALSDTIACVCGGIGTVSHYLGSCPLTRDLSSRLQFDVHSLSTLLSFPANLFVLEELVSRVSGWFPNL</sequence>
<dbReference type="CDD" id="cd01650">
    <property type="entry name" value="RT_nLTR_like"/>
    <property type="match status" value="1"/>
</dbReference>
<dbReference type="GO" id="GO:0003676">
    <property type="term" value="F:nucleic acid binding"/>
    <property type="evidence" value="ECO:0007669"/>
    <property type="project" value="InterPro"/>
</dbReference>
<dbReference type="EMBL" id="BGPR01003366">
    <property type="protein sequence ID" value="GBM87217.1"/>
    <property type="molecule type" value="Genomic_DNA"/>
</dbReference>
<dbReference type="PROSITE" id="PS50879">
    <property type="entry name" value="RNASE_H_1"/>
    <property type="match status" value="1"/>
</dbReference>
<dbReference type="PROSITE" id="PS50878">
    <property type="entry name" value="RT_POL"/>
    <property type="match status" value="1"/>
</dbReference>
<dbReference type="Pfam" id="PF00075">
    <property type="entry name" value="RNase_H"/>
    <property type="match status" value="1"/>
</dbReference>
<evidence type="ECO:0000259" key="4">
    <source>
        <dbReference type="PROSITE" id="PS50878"/>
    </source>
</evidence>
<feature type="region of interest" description="Disordered" evidence="2">
    <location>
        <begin position="135"/>
        <end position="172"/>
    </location>
</feature>
<accession>A0A4Y2JAW8</accession>
<dbReference type="PANTHER" id="PTHR19446">
    <property type="entry name" value="REVERSE TRANSCRIPTASES"/>
    <property type="match status" value="1"/>
</dbReference>
<gene>
    <name evidence="6" type="primary">PO11_182</name>
    <name evidence="6" type="ORF">AVEN_129734_1</name>
</gene>
<dbReference type="GO" id="GO:0004523">
    <property type="term" value="F:RNA-DNA hybrid ribonuclease activity"/>
    <property type="evidence" value="ECO:0007669"/>
    <property type="project" value="InterPro"/>
</dbReference>
<organism evidence="6 7">
    <name type="scientific">Araneus ventricosus</name>
    <name type="common">Orbweaver spider</name>
    <name type="synonym">Epeira ventricosa</name>
    <dbReference type="NCBI Taxonomy" id="182803"/>
    <lineage>
        <taxon>Eukaryota</taxon>
        <taxon>Metazoa</taxon>
        <taxon>Ecdysozoa</taxon>
        <taxon>Arthropoda</taxon>
        <taxon>Chelicerata</taxon>
        <taxon>Arachnida</taxon>
        <taxon>Araneae</taxon>
        <taxon>Araneomorphae</taxon>
        <taxon>Entelegynae</taxon>
        <taxon>Araneoidea</taxon>
        <taxon>Araneidae</taxon>
        <taxon>Araneus</taxon>
    </lineage>
</organism>
<dbReference type="Proteomes" id="UP000499080">
    <property type="component" value="Unassembled WGS sequence"/>
</dbReference>
<keyword evidence="7" id="KW-1185">Reference proteome</keyword>
<evidence type="ECO:0000259" key="3">
    <source>
        <dbReference type="PROSITE" id="PS50158"/>
    </source>
</evidence>
<dbReference type="Pfam" id="PF00078">
    <property type="entry name" value="RVT_1"/>
    <property type="match status" value="1"/>
</dbReference>
<dbReference type="SUPFAM" id="SSF53098">
    <property type="entry name" value="Ribonuclease H-like"/>
    <property type="match status" value="1"/>
</dbReference>
<dbReference type="InterPro" id="IPR012337">
    <property type="entry name" value="RNaseH-like_sf"/>
</dbReference>
<protein>
    <submittedName>
        <fullName evidence="6">Retrovirus-related Pol polyprotein from type-1 retrotransposable element R1</fullName>
    </submittedName>
</protein>
<feature type="domain" description="RNase H type-1" evidence="5">
    <location>
        <begin position="1542"/>
        <end position="1674"/>
    </location>
</feature>
<dbReference type="InterPro" id="IPR001878">
    <property type="entry name" value="Znf_CCHC"/>
</dbReference>